<feature type="domain" description="Lon N-terminal" evidence="13">
    <location>
        <begin position="52"/>
        <end position="274"/>
    </location>
</feature>
<dbReference type="InterPro" id="IPR027065">
    <property type="entry name" value="Lon_Prtase"/>
</dbReference>
<dbReference type="GO" id="GO:0004252">
    <property type="term" value="F:serine-type endopeptidase activity"/>
    <property type="evidence" value="ECO:0007669"/>
    <property type="project" value="UniProtKB-UniRule"/>
</dbReference>
<comment type="similarity">
    <text evidence="9 10">Belongs to the peptidase S16 family.</text>
</comment>
<dbReference type="NCBIfam" id="TIGR00763">
    <property type="entry name" value="lon"/>
    <property type="match status" value="1"/>
</dbReference>
<evidence type="ECO:0000256" key="6">
    <source>
        <dbReference type="ARBA" id="ARBA00023125"/>
    </source>
</evidence>
<evidence type="ECO:0000259" key="13">
    <source>
        <dbReference type="PROSITE" id="PS51787"/>
    </source>
</evidence>
<dbReference type="Gene3D" id="3.30.230.10">
    <property type="match status" value="1"/>
</dbReference>
<evidence type="ECO:0000256" key="10">
    <source>
        <dbReference type="RuleBase" id="RU000591"/>
    </source>
</evidence>
<feature type="domain" description="Lon proteolytic" evidence="12">
    <location>
        <begin position="1223"/>
        <end position="1407"/>
    </location>
</feature>
<dbReference type="PROSITE" id="PS01046">
    <property type="entry name" value="LON_SER"/>
    <property type="match status" value="1"/>
</dbReference>
<keyword evidence="4 9" id="KW-0720">Serine protease</keyword>
<evidence type="ECO:0000256" key="9">
    <source>
        <dbReference type="PROSITE-ProRule" id="PRU01122"/>
    </source>
</evidence>
<keyword evidence="6" id="KW-0238">DNA-binding</keyword>
<dbReference type="GO" id="GO:0004176">
    <property type="term" value="F:ATP-dependent peptidase activity"/>
    <property type="evidence" value="ECO:0007669"/>
    <property type="project" value="UniProtKB-UniRule"/>
</dbReference>
<dbReference type="GO" id="GO:0030163">
    <property type="term" value="P:protein catabolic process"/>
    <property type="evidence" value="ECO:0007669"/>
    <property type="project" value="InterPro"/>
</dbReference>
<proteinExistence type="inferred from homology"/>
<dbReference type="Proteomes" id="UP001295469">
    <property type="component" value="Chromosome A06"/>
</dbReference>
<dbReference type="InterPro" id="IPR020568">
    <property type="entry name" value="Ribosomal_Su5_D2-typ_SF"/>
</dbReference>
<evidence type="ECO:0000256" key="3">
    <source>
        <dbReference type="ARBA" id="ARBA00022801"/>
    </source>
</evidence>
<dbReference type="InterPro" id="IPR003593">
    <property type="entry name" value="AAA+_ATPase"/>
</dbReference>
<dbReference type="InterPro" id="IPR008269">
    <property type="entry name" value="Lon_proteolytic"/>
</dbReference>
<dbReference type="FunFam" id="2.30.130.40:FF:000007">
    <property type="entry name" value="Lon protease homolog, mitochondrial"/>
    <property type="match status" value="1"/>
</dbReference>
<dbReference type="FunFam" id="1.10.8.60:FF:000080">
    <property type="entry name" value="Lon protease homolog, mitochondrial"/>
    <property type="match status" value="1"/>
</dbReference>
<sequence>MLKLFTSHHVTSRLRNRSSHKLARRAFLTTLTDSKPTDTVSAKPCIDDCQTVVALPLLREPLIPGFYMPLYVKDPKVLAALQESKSGQAPYAGAFLLKDDKYASTASSYYGFETVNILDKLKGKELLKKIYQVGTCSGYIPYILSIQGKQVILVGRKRLQITEMVNRNPLTVKAQHIKDKPYDKDDEVIKATYIEVIGDSNYRKLAEFLLQKRRRNFTGLRAGIFDATDFNYQKLADFGAGICGANKHKIQEVLEELDIHKRLDLVKKLVEITKIREFHASIFPVTYATAEDKKEEYGSAEYVKQNRLSDTFRKRIEPIKEKIPKHVLEVIEEELANLDRKEYGFGSTDSIYSYLDWLTALPWGNCSDENFDVLRAEKILDEDHYGLHVVKERILEFIAVANLTGNPEGSVSALLIALKLVRQQASAKAAMVDLESSETAAEGSIELTNEYLRLADVLKVFEHAVGGGSTREESREVVALPLLRKPLIPGFYMPLYVKDPKVLAALQESKSGRAPYAGAFLLKDDKYASTASSSSSFETVNILDSLKGKESLNKIHQVGTLAQILSIQGEQVILIGRKRLQITEMLSEDPLTVKTHHIKDKPYDKDDEVIIKATYFEVISMLRDVLETTSLWRDQVKTYTQDIGGSNYRKLAETILQKRRRKFTGFGAGIFEAIDVFYQKLTGFGAGVFDANDLNYKKLADFGAGISGANKHKIQEVLEELDVHKRLVLVKKQVEVDKIQVFHASIFPVTHATRFFFVDDIVSMQEESGSANYVEKTQPSDKFRERVYSKLILEEIPKHVVKVMEEKFEKLDRGEKDSRSTESIYNYLDWLTALPWGECSDDSFDVLRAEKILDEDHYGLRDVKERILEFIAVGTLTSNPQGRIICLSGPPGVGKTSIARSVARALNRKFFRIAVGGLSDSAEIKGERGIYIGAAPGKMVQCLKEVGTENPLVLLDEIDKLGKSSRDDPEGALLELLDPQQNTHFLDYFLDVTIDLSKVLFVCTANDTDKISGPLLDRMEVIELAGYTTDEKMHIARDYLLKNVKRKCGLKPEQVDVSDTALLSLIENYCREAGVRNIQKHIEKIFRKIALKLVRQQASALAAMTDLKSSETAAKGSIELTNEYLRLADVLKVFEYAVGGGPTREKSKEIALKLGRQQASTKAAKTDLKSYNEYLRLMELEYALAGGPMSDKSRAVPEFTIDASNLADYVGKPVFRGEKIYEQTPVGVVMGLAWTSMGGSTLYIETTFVEEGEGKGGLHITGHLGKVMKESAEIAHTVARRIMFDKDPGNLFFANSKLHLHVPEGATPKDGPSAGCTMITSLLSLAMKKPVRKDLAMTGEVTLTGRILPIGGLKEKTMAARRSQVKVIIFPEANRRDFEGLEESVKEGLDVHFVDEYEQIFELAFGHDH</sequence>
<evidence type="ECO:0000313" key="14">
    <source>
        <dbReference type="EMBL" id="CAF2081442.1"/>
    </source>
</evidence>
<accession>A0A816S3F7</accession>
<dbReference type="SUPFAM" id="SSF52540">
    <property type="entry name" value="P-loop containing nucleoside triphosphate hydrolases"/>
    <property type="match status" value="1"/>
</dbReference>
<dbReference type="PANTHER" id="PTHR43718:SF13">
    <property type="entry name" value="LON PROTEASE HOMOLOG"/>
    <property type="match status" value="1"/>
</dbReference>
<dbReference type="InterPro" id="IPR003959">
    <property type="entry name" value="ATPase_AAA_core"/>
</dbReference>
<dbReference type="PANTHER" id="PTHR43718">
    <property type="entry name" value="LON PROTEASE"/>
    <property type="match status" value="1"/>
</dbReference>
<dbReference type="SMART" id="SM00382">
    <property type="entry name" value="AAA"/>
    <property type="match status" value="1"/>
</dbReference>
<dbReference type="GO" id="GO:0003677">
    <property type="term" value="F:DNA binding"/>
    <property type="evidence" value="ECO:0007669"/>
    <property type="project" value="UniProtKB-KW"/>
</dbReference>
<dbReference type="InterPro" id="IPR054594">
    <property type="entry name" value="Lon_lid"/>
</dbReference>
<dbReference type="FunFam" id="3.30.230.10:FF:000015">
    <property type="entry name" value="Lon protease homolog, mitochondrial"/>
    <property type="match status" value="1"/>
</dbReference>
<dbReference type="FunFam" id="3.40.50.300:FF:000021">
    <property type="entry name" value="Lon protease homolog"/>
    <property type="match status" value="1"/>
</dbReference>
<evidence type="ECO:0000256" key="2">
    <source>
        <dbReference type="ARBA" id="ARBA00022741"/>
    </source>
</evidence>
<feature type="active site" evidence="9">
    <location>
        <position position="1313"/>
    </location>
</feature>
<comment type="catalytic activity">
    <reaction evidence="8">
        <text>Hydrolysis of proteins in presence of ATP.</text>
        <dbReference type="EC" id="3.4.21.53"/>
    </reaction>
</comment>
<dbReference type="Pfam" id="PF02190">
    <property type="entry name" value="LON_substr_bdg"/>
    <property type="match status" value="2"/>
</dbReference>
<dbReference type="GO" id="GO:0005524">
    <property type="term" value="F:ATP binding"/>
    <property type="evidence" value="ECO:0007669"/>
    <property type="project" value="UniProtKB-KW"/>
</dbReference>
<dbReference type="GO" id="GO:0005739">
    <property type="term" value="C:mitochondrion"/>
    <property type="evidence" value="ECO:0007669"/>
    <property type="project" value="UniProtKB-ARBA"/>
</dbReference>
<dbReference type="InterPro" id="IPR003111">
    <property type="entry name" value="Lon_prtase_N"/>
</dbReference>
<evidence type="ECO:0000259" key="12">
    <source>
        <dbReference type="PROSITE" id="PS51786"/>
    </source>
</evidence>
<dbReference type="InterPro" id="IPR027417">
    <property type="entry name" value="P-loop_NTPase"/>
</dbReference>
<dbReference type="Pfam" id="PF05362">
    <property type="entry name" value="Lon_C"/>
    <property type="match status" value="1"/>
</dbReference>
<feature type="active site" evidence="9">
    <location>
        <position position="1356"/>
    </location>
</feature>
<dbReference type="EMBL" id="HG994360">
    <property type="protein sequence ID" value="CAF2081442.1"/>
    <property type="molecule type" value="Genomic_DNA"/>
</dbReference>
<dbReference type="GO" id="GO:0006508">
    <property type="term" value="P:proteolysis"/>
    <property type="evidence" value="ECO:0007669"/>
    <property type="project" value="UniProtKB-KW"/>
</dbReference>
<dbReference type="Gene3D" id="3.40.50.300">
    <property type="entry name" value="P-loop containing nucleotide triphosphate hydrolases"/>
    <property type="match status" value="1"/>
</dbReference>
<keyword evidence="1 9" id="KW-0645">Protease</keyword>
<keyword evidence="3 9" id="KW-0378">Hydrolase</keyword>
<dbReference type="PROSITE" id="PS51787">
    <property type="entry name" value="LON_N"/>
    <property type="match status" value="2"/>
</dbReference>
<organism evidence="14">
    <name type="scientific">Brassica napus</name>
    <name type="common">Rape</name>
    <dbReference type="NCBI Taxonomy" id="3708"/>
    <lineage>
        <taxon>Eukaryota</taxon>
        <taxon>Viridiplantae</taxon>
        <taxon>Streptophyta</taxon>
        <taxon>Embryophyta</taxon>
        <taxon>Tracheophyta</taxon>
        <taxon>Spermatophyta</taxon>
        <taxon>Magnoliopsida</taxon>
        <taxon>eudicotyledons</taxon>
        <taxon>Gunneridae</taxon>
        <taxon>Pentapetalae</taxon>
        <taxon>rosids</taxon>
        <taxon>malvids</taxon>
        <taxon>Brassicales</taxon>
        <taxon>Brassicaceae</taxon>
        <taxon>Brassiceae</taxon>
        <taxon>Brassica</taxon>
    </lineage>
</organism>
<dbReference type="InterPro" id="IPR008268">
    <property type="entry name" value="Peptidase_S16_AS"/>
</dbReference>
<dbReference type="PRINTS" id="PR00830">
    <property type="entry name" value="ENDOLAPTASE"/>
</dbReference>
<dbReference type="InterPro" id="IPR046336">
    <property type="entry name" value="Lon_prtase_N_sf"/>
</dbReference>
<feature type="domain" description="Lon N-terminal" evidence="13">
    <location>
        <begin position="477"/>
        <end position="738"/>
    </location>
</feature>
<reference evidence="14" key="1">
    <citation type="submission" date="2021-01" db="EMBL/GenBank/DDBJ databases">
        <authorList>
            <consortium name="Genoscope - CEA"/>
            <person name="William W."/>
        </authorList>
    </citation>
    <scope>NUCLEOTIDE SEQUENCE</scope>
</reference>
<dbReference type="CDD" id="cd19500">
    <property type="entry name" value="RecA-like_Lon"/>
    <property type="match status" value="1"/>
</dbReference>
<dbReference type="InterPro" id="IPR004815">
    <property type="entry name" value="Lon_bac/euk-typ"/>
</dbReference>
<dbReference type="InterPro" id="IPR014721">
    <property type="entry name" value="Ribsml_uS5_D2-typ_fold_subgr"/>
</dbReference>
<dbReference type="SUPFAM" id="SSF88697">
    <property type="entry name" value="PUA domain-like"/>
    <property type="match status" value="1"/>
</dbReference>
<dbReference type="Pfam" id="PF22667">
    <property type="entry name" value="Lon_lid"/>
    <property type="match status" value="1"/>
</dbReference>
<evidence type="ECO:0000256" key="1">
    <source>
        <dbReference type="ARBA" id="ARBA00022670"/>
    </source>
</evidence>
<name>A0A816S3F7_BRANA</name>
<dbReference type="PROSITE" id="PS51786">
    <property type="entry name" value="LON_PROTEOLYTIC"/>
    <property type="match status" value="1"/>
</dbReference>
<evidence type="ECO:0000256" key="8">
    <source>
        <dbReference type="ARBA" id="ARBA00050665"/>
    </source>
</evidence>
<evidence type="ECO:0000256" key="5">
    <source>
        <dbReference type="ARBA" id="ARBA00022840"/>
    </source>
</evidence>
<dbReference type="Gene3D" id="2.30.130.40">
    <property type="entry name" value="LON domain-like"/>
    <property type="match status" value="2"/>
</dbReference>
<dbReference type="Gene3D" id="1.20.5.5270">
    <property type="match status" value="1"/>
</dbReference>
<dbReference type="Gene3D" id="1.10.8.60">
    <property type="match status" value="1"/>
</dbReference>
<evidence type="ECO:0000256" key="7">
    <source>
        <dbReference type="ARBA" id="ARBA00023128"/>
    </source>
</evidence>
<dbReference type="SMART" id="SM00464">
    <property type="entry name" value="LON"/>
    <property type="match status" value="2"/>
</dbReference>
<dbReference type="GO" id="GO:0016887">
    <property type="term" value="F:ATP hydrolysis activity"/>
    <property type="evidence" value="ECO:0007669"/>
    <property type="project" value="InterPro"/>
</dbReference>
<evidence type="ECO:0000256" key="11">
    <source>
        <dbReference type="RuleBase" id="RU000592"/>
    </source>
</evidence>
<dbReference type="EC" id="3.4.21.-" evidence="11"/>
<keyword evidence="5 10" id="KW-0067">ATP-binding</keyword>
<gene>
    <name evidence="14" type="ORF">DARMORV10_A06P02720.1</name>
</gene>
<keyword evidence="2 10" id="KW-0547">Nucleotide-binding</keyword>
<evidence type="ECO:0000256" key="4">
    <source>
        <dbReference type="ARBA" id="ARBA00022825"/>
    </source>
</evidence>
<dbReference type="Pfam" id="PF00004">
    <property type="entry name" value="AAA"/>
    <property type="match status" value="1"/>
</dbReference>
<dbReference type="InterPro" id="IPR015947">
    <property type="entry name" value="PUA-like_sf"/>
</dbReference>
<keyword evidence="7" id="KW-0496">Mitochondrion</keyword>
<dbReference type="SUPFAM" id="SSF54211">
    <property type="entry name" value="Ribosomal protein S5 domain 2-like"/>
    <property type="match status" value="1"/>
</dbReference>
<protein>
    <recommendedName>
        <fullName evidence="11">Lon protease homolog</fullName>
        <ecNumber evidence="11">3.4.21.-</ecNumber>
    </recommendedName>
</protein>